<dbReference type="InterPro" id="IPR029058">
    <property type="entry name" value="AB_hydrolase_fold"/>
</dbReference>
<dbReference type="InterPro" id="IPR002471">
    <property type="entry name" value="Pept_S9_AS"/>
</dbReference>
<dbReference type="STRING" id="758820.SAMN00777080_3758"/>
<feature type="domain" description="Dienelactone hydrolase" evidence="3">
    <location>
        <begin position="370"/>
        <end position="448"/>
    </location>
</feature>
<feature type="signal peptide" evidence="2">
    <location>
        <begin position="1"/>
        <end position="18"/>
    </location>
</feature>
<sequence>MKTLILTFLIFTHLNLVAQSQELTGSWKGTLEVMGQKLPLVFHFDLEGEEWKGTMDSPNQGAKGIPLSKVLFNGFMLSFELAVGGISYEGLFVEENIKGTFKQNDTSFPLDLTKEINLNNPDKQLNRPQHPKPPFEYSDISIAFKNDKEGIHLKGLITKPNGEGPFPAVVLVSGSGPQDRNSEIFGHKPFLVIADYLTKQGIVVLRYDERGVGESEGQFSSATSVDFKDDALFALEYLRRQEFVDNQRVGVIGHSEGGLISWLIGAEQNKADFLIALAAPVVPIPDLMLKQTEDISRSSGSPRELVNQQVSINKKFYDLITNSKNSDDALSKIPELVDEILGGYGLEKEILEQQANSLGSTFEKSINPWFYNFIKTDPEMYISKITVPTFAAFGGKDLQVNSAQNGNRLIELFQKKPALLQLQVYPELNHLFQKAETGAVSEYEAIEETFNVIVLQDIIAFINSF</sequence>
<keyword evidence="2" id="KW-0732">Signal</keyword>
<gene>
    <name evidence="5" type="ORF">SAMN00777080_3758</name>
</gene>
<dbReference type="Pfam" id="PF12146">
    <property type="entry name" value="Hydrolase_4"/>
    <property type="match status" value="1"/>
</dbReference>
<evidence type="ECO:0000259" key="3">
    <source>
        <dbReference type="Pfam" id="PF01738"/>
    </source>
</evidence>
<evidence type="ECO:0000256" key="1">
    <source>
        <dbReference type="ARBA" id="ARBA00022801"/>
    </source>
</evidence>
<evidence type="ECO:0008006" key="7">
    <source>
        <dbReference type="Google" id="ProtNLM"/>
    </source>
</evidence>
<dbReference type="RefSeq" id="WP_084121869.1">
    <property type="nucleotide sequence ID" value="NZ_LT838813.1"/>
</dbReference>
<dbReference type="AlphaFoldDB" id="A0A1W2H933"/>
<dbReference type="OrthoDB" id="9809549at2"/>
<dbReference type="SUPFAM" id="SSF53474">
    <property type="entry name" value="alpha/beta-Hydrolases"/>
    <property type="match status" value="1"/>
</dbReference>
<evidence type="ECO:0000313" key="5">
    <source>
        <dbReference type="EMBL" id="SMD45116.1"/>
    </source>
</evidence>
<dbReference type="Gene3D" id="3.40.50.1820">
    <property type="entry name" value="alpha/beta hydrolase"/>
    <property type="match status" value="1"/>
</dbReference>
<dbReference type="Pfam" id="PF01738">
    <property type="entry name" value="DLH"/>
    <property type="match status" value="1"/>
</dbReference>
<proteinExistence type="predicted"/>
<evidence type="ECO:0000313" key="6">
    <source>
        <dbReference type="Proteomes" id="UP000192333"/>
    </source>
</evidence>
<dbReference type="EMBL" id="LT838813">
    <property type="protein sequence ID" value="SMD45116.1"/>
    <property type="molecule type" value="Genomic_DNA"/>
</dbReference>
<dbReference type="InterPro" id="IPR002925">
    <property type="entry name" value="Dienelactn_hydro"/>
</dbReference>
<dbReference type="GO" id="GO:0004252">
    <property type="term" value="F:serine-type endopeptidase activity"/>
    <property type="evidence" value="ECO:0007669"/>
    <property type="project" value="InterPro"/>
</dbReference>
<keyword evidence="6" id="KW-1185">Reference proteome</keyword>
<feature type="chain" id="PRO_5012551811" description="Serine aminopeptidase S33 domain-containing protein" evidence="2">
    <location>
        <begin position="19"/>
        <end position="465"/>
    </location>
</feature>
<evidence type="ECO:0000256" key="2">
    <source>
        <dbReference type="SAM" id="SignalP"/>
    </source>
</evidence>
<keyword evidence="1" id="KW-0378">Hydrolase</keyword>
<dbReference type="Proteomes" id="UP000192333">
    <property type="component" value="Chromosome I"/>
</dbReference>
<protein>
    <recommendedName>
        <fullName evidence="7">Serine aminopeptidase S33 domain-containing protein</fullName>
    </recommendedName>
</protein>
<dbReference type="GO" id="GO:0052689">
    <property type="term" value="F:carboxylic ester hydrolase activity"/>
    <property type="evidence" value="ECO:0007669"/>
    <property type="project" value="TreeGrafter"/>
</dbReference>
<dbReference type="GO" id="GO:0006508">
    <property type="term" value="P:proteolysis"/>
    <property type="evidence" value="ECO:0007669"/>
    <property type="project" value="InterPro"/>
</dbReference>
<evidence type="ECO:0000259" key="4">
    <source>
        <dbReference type="Pfam" id="PF12146"/>
    </source>
</evidence>
<accession>A0A1W2H933</accession>
<name>A0A1W2H933_9BACT</name>
<dbReference type="InterPro" id="IPR022742">
    <property type="entry name" value="Hydrolase_4"/>
</dbReference>
<dbReference type="PROSITE" id="PS00708">
    <property type="entry name" value="PRO_ENDOPEP_SER"/>
    <property type="match status" value="1"/>
</dbReference>
<organism evidence="5 6">
    <name type="scientific">Aquiflexum balticum DSM 16537</name>
    <dbReference type="NCBI Taxonomy" id="758820"/>
    <lineage>
        <taxon>Bacteria</taxon>
        <taxon>Pseudomonadati</taxon>
        <taxon>Bacteroidota</taxon>
        <taxon>Cytophagia</taxon>
        <taxon>Cytophagales</taxon>
        <taxon>Cyclobacteriaceae</taxon>
        <taxon>Aquiflexum</taxon>
    </lineage>
</organism>
<dbReference type="InterPro" id="IPR053145">
    <property type="entry name" value="AB_hydrolase_Est10"/>
</dbReference>
<dbReference type="PANTHER" id="PTHR43265:SF1">
    <property type="entry name" value="ESTERASE ESTD"/>
    <property type="match status" value="1"/>
</dbReference>
<feature type="domain" description="Serine aminopeptidase S33" evidence="4">
    <location>
        <begin position="193"/>
        <end position="292"/>
    </location>
</feature>
<dbReference type="PANTHER" id="PTHR43265">
    <property type="entry name" value="ESTERASE ESTD"/>
    <property type="match status" value="1"/>
</dbReference>
<reference evidence="6" key="1">
    <citation type="submission" date="2017-04" db="EMBL/GenBank/DDBJ databases">
        <authorList>
            <person name="Varghese N."/>
            <person name="Submissions S."/>
        </authorList>
    </citation>
    <scope>NUCLEOTIDE SEQUENCE [LARGE SCALE GENOMIC DNA]</scope>
    <source>
        <strain evidence="6">DSM 16537</strain>
    </source>
</reference>